<dbReference type="GO" id="GO:0005737">
    <property type="term" value="C:cytoplasm"/>
    <property type="evidence" value="ECO:0007669"/>
    <property type="project" value="TreeGrafter"/>
</dbReference>
<keyword evidence="3" id="KW-1185">Reference proteome</keyword>
<feature type="region of interest" description="Disordered" evidence="1">
    <location>
        <begin position="500"/>
        <end position="535"/>
    </location>
</feature>
<dbReference type="GO" id="GO:0072318">
    <property type="term" value="P:clathrin coat disassembly"/>
    <property type="evidence" value="ECO:0007669"/>
    <property type="project" value="TreeGrafter"/>
</dbReference>
<proteinExistence type="predicted"/>
<feature type="compositionally biased region" description="Polar residues" evidence="1">
    <location>
        <begin position="1"/>
        <end position="16"/>
    </location>
</feature>
<feature type="compositionally biased region" description="Basic and acidic residues" evidence="1">
    <location>
        <begin position="345"/>
        <end position="355"/>
    </location>
</feature>
<feature type="compositionally biased region" description="Polar residues" evidence="1">
    <location>
        <begin position="362"/>
        <end position="378"/>
    </location>
</feature>
<dbReference type="Gene3D" id="1.10.287.110">
    <property type="entry name" value="DnaJ domain"/>
    <property type="match status" value="1"/>
</dbReference>
<organism evidence="2 3">
    <name type="scientific">Saponaria officinalis</name>
    <name type="common">Common soapwort</name>
    <name type="synonym">Lychnis saponaria</name>
    <dbReference type="NCBI Taxonomy" id="3572"/>
    <lineage>
        <taxon>Eukaryota</taxon>
        <taxon>Viridiplantae</taxon>
        <taxon>Streptophyta</taxon>
        <taxon>Embryophyta</taxon>
        <taxon>Tracheophyta</taxon>
        <taxon>Spermatophyta</taxon>
        <taxon>Magnoliopsida</taxon>
        <taxon>eudicotyledons</taxon>
        <taxon>Gunneridae</taxon>
        <taxon>Pentapetalae</taxon>
        <taxon>Caryophyllales</taxon>
        <taxon>Caryophyllaceae</taxon>
        <taxon>Caryophylleae</taxon>
        <taxon>Saponaria</taxon>
    </lineage>
</organism>
<feature type="region of interest" description="Disordered" evidence="1">
    <location>
        <begin position="342"/>
        <end position="432"/>
    </location>
</feature>
<sequence>MLGYNSPSHLSDSQSRNSDDVDFSDVFGGPPRRSSTQDSSHSARNSNSFDDNDDTADVGPSWLTSREKPVFGEVAGVRRRYGSDDFFDDIFRGDQPSSSCQSPRVVPRRSPFSSAPGSRVMSPSRSLPSAETSANPTKFSLPGRLSNTDFVASASMNQSFFSPSLSRFNHTTENRDVYNRSSTQYSDLQSRDTVNVKDSNSRSQTDGNTDQSDNHGNAKGSEFPIYATNFHFSIYKWANKGVPLVVSLRKKSTRSKEATKLDDLFSDKSVTPSSPAKEREQRSDSFVSSVIAEAAKIKKDDNSPDEFDCTPIIGLSNEVDRVREVDSSGGVKDATVQHNLFSRDSGFEAHKRNDPPKLVPKTKSNMKSFRSFHSQPNEGNEKDITEKTRTKVSKVKEKQKPYPIDEVRSHTVGKTKVQKSSPPAKNDARTSATRTVQDFVNIFSHEYPLKASSPRLRQSHSHSRRRKDDPKNVEVDYEIRFSSARMNDETEASFVNWGEECPDTSEMEDEHSTQSRSRIPDPVKQTSANAPSVDSIRDCTTNIDAALIQDEVPDYETKVLQWSRGKESNIRALLSTLQYVLWPDSGWKSIPLVDIIEANAVKRAYQKALLRLHPDKLQQKGAPLHHKLIAEKVFDILQVMLISSYYLYYASNFYF</sequence>
<dbReference type="PANTHER" id="PTHR23172">
    <property type="entry name" value="AUXILIN/CYCLIN G-ASSOCIATED KINASE-RELATED"/>
    <property type="match status" value="1"/>
</dbReference>
<feature type="compositionally biased region" description="Polar residues" evidence="1">
    <location>
        <begin position="33"/>
        <end position="49"/>
    </location>
</feature>
<evidence type="ECO:0000313" key="3">
    <source>
        <dbReference type="Proteomes" id="UP001443914"/>
    </source>
</evidence>
<dbReference type="Proteomes" id="UP001443914">
    <property type="component" value="Unassembled WGS sequence"/>
</dbReference>
<evidence type="ECO:0008006" key="4">
    <source>
        <dbReference type="Google" id="ProtNLM"/>
    </source>
</evidence>
<dbReference type="GO" id="GO:0031982">
    <property type="term" value="C:vesicle"/>
    <property type="evidence" value="ECO:0007669"/>
    <property type="project" value="TreeGrafter"/>
</dbReference>
<dbReference type="GO" id="GO:0072583">
    <property type="term" value="P:clathrin-dependent endocytosis"/>
    <property type="evidence" value="ECO:0007669"/>
    <property type="project" value="TreeGrafter"/>
</dbReference>
<feature type="region of interest" description="Disordered" evidence="1">
    <location>
        <begin position="451"/>
        <end position="471"/>
    </location>
</feature>
<dbReference type="EMBL" id="JBDFQZ010000012">
    <property type="protein sequence ID" value="KAK9671950.1"/>
    <property type="molecule type" value="Genomic_DNA"/>
</dbReference>
<feature type="compositionally biased region" description="Polar residues" evidence="1">
    <location>
        <begin position="111"/>
        <end position="138"/>
    </location>
</feature>
<evidence type="ECO:0000313" key="2">
    <source>
        <dbReference type="EMBL" id="KAK9671950.1"/>
    </source>
</evidence>
<comment type="caution">
    <text evidence="2">The sequence shown here is derived from an EMBL/GenBank/DDBJ whole genome shotgun (WGS) entry which is preliminary data.</text>
</comment>
<feature type="compositionally biased region" description="Basic and acidic residues" evidence="1">
    <location>
        <begin position="510"/>
        <end position="521"/>
    </location>
</feature>
<dbReference type="InterPro" id="IPR036869">
    <property type="entry name" value="J_dom_sf"/>
</dbReference>
<feature type="region of interest" description="Disordered" evidence="1">
    <location>
        <begin position="266"/>
        <end position="285"/>
    </location>
</feature>
<feature type="compositionally biased region" description="Polar residues" evidence="1">
    <location>
        <begin position="179"/>
        <end position="215"/>
    </location>
</feature>
<feature type="region of interest" description="Disordered" evidence="1">
    <location>
        <begin position="172"/>
        <end position="220"/>
    </location>
</feature>
<feature type="region of interest" description="Disordered" evidence="1">
    <location>
        <begin position="1"/>
        <end position="75"/>
    </location>
</feature>
<feature type="compositionally biased region" description="Polar residues" evidence="1">
    <location>
        <begin position="418"/>
        <end position="432"/>
    </location>
</feature>
<feature type="compositionally biased region" description="Polar residues" evidence="1">
    <location>
        <begin position="524"/>
        <end position="535"/>
    </location>
</feature>
<evidence type="ECO:0000256" key="1">
    <source>
        <dbReference type="SAM" id="MobiDB-lite"/>
    </source>
</evidence>
<dbReference type="PANTHER" id="PTHR23172:SF69">
    <property type="entry name" value="CHAPERONE DNAJ-DOMAIN SUPERFAMILY PROTEIN"/>
    <property type="match status" value="1"/>
</dbReference>
<name>A0AAW1H7D0_SAPOF</name>
<dbReference type="SUPFAM" id="SSF46565">
    <property type="entry name" value="Chaperone J-domain"/>
    <property type="match status" value="1"/>
</dbReference>
<protein>
    <recommendedName>
        <fullName evidence="4">J domain-containing protein required for chloroplast accumulation response 1</fullName>
    </recommendedName>
</protein>
<reference evidence="2" key="1">
    <citation type="submission" date="2024-03" db="EMBL/GenBank/DDBJ databases">
        <title>WGS assembly of Saponaria officinalis var. Norfolk2.</title>
        <authorList>
            <person name="Jenkins J."/>
            <person name="Shu S."/>
            <person name="Grimwood J."/>
            <person name="Barry K."/>
            <person name="Goodstein D."/>
            <person name="Schmutz J."/>
            <person name="Leebens-Mack J."/>
            <person name="Osbourn A."/>
        </authorList>
    </citation>
    <scope>NUCLEOTIDE SEQUENCE [LARGE SCALE GENOMIC DNA]</scope>
    <source>
        <strain evidence="2">JIC</strain>
    </source>
</reference>
<feature type="compositionally biased region" description="Acidic residues" evidence="1">
    <location>
        <begin position="500"/>
        <end position="509"/>
    </location>
</feature>
<accession>A0AAW1H7D0</accession>
<gene>
    <name evidence="2" type="ORF">RND81_12G065800</name>
</gene>
<feature type="compositionally biased region" description="Basic and acidic residues" evidence="1">
    <location>
        <begin position="379"/>
        <end position="409"/>
    </location>
</feature>
<dbReference type="GO" id="GO:0030276">
    <property type="term" value="F:clathrin binding"/>
    <property type="evidence" value="ECO:0007669"/>
    <property type="project" value="TreeGrafter"/>
</dbReference>
<dbReference type="AlphaFoldDB" id="A0AAW1H7D0"/>
<feature type="region of interest" description="Disordered" evidence="1">
    <location>
        <begin position="92"/>
        <end position="142"/>
    </location>
</feature>